<feature type="compositionally biased region" description="Polar residues" evidence="1">
    <location>
        <begin position="685"/>
        <end position="694"/>
    </location>
</feature>
<sequence>MSIYNIANNYNDNKDYSREKVFEKNDHSFFFKRQKIYSKKDSMSNEECVVFINNSDDEKYEDTNNMHNVNKIKTNNSKNVTINNNNINSNSNKFSNFISRAFNTSHTFSDKHNSNSKESNKNKQTNSGCTTRKNKNAVNLYFLCTKKGSVVHFMQIQNILKLVNILLYNSYILFITNKNIHILNLNNLYNNLIYQEKVNHFKLNKSYSNVNELTHTINQENVLSKSEKQSNWLVTFSFPDLLRGKTTQIYMTSAGKKNVHFIVISFMLMDQGVYDMSDKMNRNELYGNEEIVRKYNKNYGNDFCYKSVVLYNNACDDEEWNILKYENNNIFIYSKNSLFLYGNKLLILKDVRRREDQCVCVGNYNDDNMGEKQSSEIDNKSKHYLASRKEKRIEEYYLKKTENISLNNKIKFYEINLLKKFKKHILNLYKLDVLNGDDYKEEGILKEKGKNKETVIKSVNNMNKIYSVNNFHYNNTKLVFYHPILLLNYIKMGLFSHVHLSLKLLLHILLNIFYKEKTTYNIKKNCALRFVMENKKLEMTHYNYQDICCSVQKSQFLYDLNFIHGEIYNLYKNKKESLYSSNNLPRDDKNYLTKEKLEQKDQEKENKDKSIYLFENESISLDDFNLNSDSDDDNNDNNKEEAEKKNNKMNNNNNNNNNNNKNKDYDDDDDDDNSLLSDDEDKPSELSNPDNNYNNDEKKLKEYLKYSNVINYELSIEEIKMLQILLLHINVPRLNNFFQLILYCMLNAFYYNMDYVCEEAQKYINKENKENSDDDNYNNEIYSDNDHHHNDDNQNDDEEKKGYKICHCEHFNFNLQKEKITYENIHIYEYINNINNNDLVNNINYEDKNLLCINLNKNNLSSCLLFFFRFYINCLMLLNINIDIDYEYVHLFHFISIEDVGKEIYKYAENILTHYTHYFDISVNEDDLFSINLFNKKTYCDNIKNDHIKYDNIKYDNIKRDDIKKDNIKWDNKVKIIPLIKKKKHNINSFCATSPLNNKKDNTYDTLDELSNKKENNNNNSNYYDFEGYIKNNKIIELNNIFLEKIHKSDIILEYVLKYNLFIFFKRLQLFYFMNTKKDLLFIYDILLNRTIKKINTINIEDKEKQNELNECMDFLALLYIAKNEKSKLMLFYKIKKQNKIYDFLSNNFKTERWLKALMNNAYKLMQIKRYYLATAFFILSGDIKDAIDVIHQYLQDAQLSIFLIRLINISYNVSTHENKKNDNINGDKINGDKISGDKIN</sequence>
<dbReference type="PANTHER" id="PTHR13950">
    <property type="entry name" value="RABCONNECTIN-RELATED"/>
    <property type="match status" value="1"/>
</dbReference>
<feature type="region of interest" description="Disordered" evidence="1">
    <location>
        <begin position="582"/>
        <end position="611"/>
    </location>
</feature>
<evidence type="ECO:0000256" key="1">
    <source>
        <dbReference type="SAM" id="MobiDB-lite"/>
    </source>
</evidence>
<feature type="region of interest" description="Disordered" evidence="1">
    <location>
        <begin position="769"/>
        <end position="796"/>
    </location>
</feature>
<feature type="compositionally biased region" description="Basic and acidic residues" evidence="1">
    <location>
        <begin position="585"/>
        <end position="610"/>
    </location>
</feature>
<dbReference type="AlphaFoldDB" id="W7K859"/>
<feature type="domain" description="RAVE complex protein Rav1 C-terminal" evidence="2">
    <location>
        <begin position="1116"/>
        <end position="1207"/>
    </location>
</feature>
<evidence type="ECO:0000313" key="4">
    <source>
        <dbReference type="Proteomes" id="UP000030673"/>
    </source>
</evidence>
<feature type="non-terminal residue" evidence="3">
    <location>
        <position position="1241"/>
    </location>
</feature>
<feature type="compositionally biased region" description="Low complexity" evidence="1">
    <location>
        <begin position="648"/>
        <end position="660"/>
    </location>
</feature>
<feature type="region of interest" description="Disordered" evidence="1">
    <location>
        <begin position="623"/>
        <end position="696"/>
    </location>
</feature>
<keyword evidence="4" id="KW-1185">Reference proteome</keyword>
<gene>
    <name evidence="3" type="ORF">PFNF54_02005</name>
</gene>
<dbReference type="EMBL" id="KI928271">
    <property type="protein sequence ID" value="EWC89200.1"/>
    <property type="molecule type" value="Genomic_DNA"/>
</dbReference>
<evidence type="ECO:0000259" key="2">
    <source>
        <dbReference type="Pfam" id="PF12234"/>
    </source>
</evidence>
<dbReference type="Pfam" id="PF12234">
    <property type="entry name" value="Rav1p_C"/>
    <property type="match status" value="1"/>
</dbReference>
<feature type="region of interest" description="Disordered" evidence="1">
    <location>
        <begin position="108"/>
        <end position="130"/>
    </location>
</feature>
<name>W7K859_PLAFO</name>
<feature type="compositionally biased region" description="Acidic residues" evidence="1">
    <location>
        <begin position="665"/>
        <end position="682"/>
    </location>
</feature>
<dbReference type="PANTHER" id="PTHR13950:SF9">
    <property type="entry name" value="RABCONNECTIN-3A"/>
    <property type="match status" value="1"/>
</dbReference>
<accession>W7K859</accession>
<dbReference type="GO" id="GO:0007035">
    <property type="term" value="P:vacuolar acidification"/>
    <property type="evidence" value="ECO:0007669"/>
    <property type="project" value="TreeGrafter"/>
</dbReference>
<feature type="compositionally biased region" description="Basic and acidic residues" evidence="1">
    <location>
        <begin position="636"/>
        <end position="646"/>
    </location>
</feature>
<proteinExistence type="predicted"/>
<dbReference type="InterPro" id="IPR052208">
    <property type="entry name" value="DmX-like/RAVE_component"/>
</dbReference>
<reference evidence="3 4" key="1">
    <citation type="submission" date="2013-02" db="EMBL/GenBank/DDBJ databases">
        <title>The Genome Sequence of Plasmodium falciparum NF54.</title>
        <authorList>
            <consortium name="The Broad Institute Genome Sequencing Platform"/>
            <consortium name="The Broad Institute Genome Sequencing Center for Infectious Disease"/>
            <person name="Neafsey D."/>
            <person name="Cheeseman I."/>
            <person name="Volkman S."/>
            <person name="Adams J."/>
            <person name="Walker B."/>
            <person name="Young S.K."/>
            <person name="Zeng Q."/>
            <person name="Gargeya S."/>
            <person name="Fitzgerald M."/>
            <person name="Haas B."/>
            <person name="Abouelleil A."/>
            <person name="Alvarado L."/>
            <person name="Arachchi H.M."/>
            <person name="Berlin A.M."/>
            <person name="Chapman S.B."/>
            <person name="Dewar J."/>
            <person name="Goldberg J."/>
            <person name="Griggs A."/>
            <person name="Gujja S."/>
            <person name="Hansen M."/>
            <person name="Howarth C."/>
            <person name="Imamovic A."/>
            <person name="Larimer J."/>
            <person name="McCowan C."/>
            <person name="Murphy C."/>
            <person name="Neiman D."/>
            <person name="Pearson M."/>
            <person name="Priest M."/>
            <person name="Roberts A."/>
            <person name="Saif S."/>
            <person name="Shea T."/>
            <person name="Sisk P."/>
            <person name="Sykes S."/>
            <person name="Wortman J."/>
            <person name="Nusbaum C."/>
            <person name="Birren B."/>
        </authorList>
    </citation>
    <scope>NUCLEOTIDE SEQUENCE [LARGE SCALE GENOMIC DNA]</scope>
    <source>
        <strain evidence="3 4">NF54</strain>
    </source>
</reference>
<protein>
    <recommendedName>
        <fullName evidence="2">RAVE complex protein Rav1 C-terminal domain-containing protein</fullName>
    </recommendedName>
</protein>
<dbReference type="Proteomes" id="UP000030673">
    <property type="component" value="Unassembled WGS sequence"/>
</dbReference>
<feature type="compositionally biased region" description="Basic and acidic residues" evidence="1">
    <location>
        <begin position="108"/>
        <end position="121"/>
    </location>
</feature>
<organism evidence="3 4">
    <name type="scientific">Plasmodium falciparum (isolate NF54)</name>
    <dbReference type="NCBI Taxonomy" id="5843"/>
    <lineage>
        <taxon>Eukaryota</taxon>
        <taxon>Sar</taxon>
        <taxon>Alveolata</taxon>
        <taxon>Apicomplexa</taxon>
        <taxon>Aconoidasida</taxon>
        <taxon>Haemosporida</taxon>
        <taxon>Plasmodiidae</taxon>
        <taxon>Plasmodium</taxon>
        <taxon>Plasmodium (Laverania)</taxon>
    </lineage>
</organism>
<dbReference type="GO" id="GO:0043291">
    <property type="term" value="C:RAVE complex"/>
    <property type="evidence" value="ECO:0007669"/>
    <property type="project" value="TreeGrafter"/>
</dbReference>
<evidence type="ECO:0000313" key="3">
    <source>
        <dbReference type="EMBL" id="EWC89200.1"/>
    </source>
</evidence>
<feature type="compositionally biased region" description="Basic and acidic residues" evidence="1">
    <location>
        <begin position="784"/>
        <end position="796"/>
    </location>
</feature>
<dbReference type="InterPro" id="IPR022033">
    <property type="entry name" value="Rav1p_C"/>
</dbReference>